<dbReference type="EMBL" id="CAJOBA010085812">
    <property type="protein sequence ID" value="CAF4462846.1"/>
    <property type="molecule type" value="Genomic_DNA"/>
</dbReference>
<reference evidence="1" key="1">
    <citation type="submission" date="2021-02" db="EMBL/GenBank/DDBJ databases">
        <authorList>
            <person name="Nowell W R."/>
        </authorList>
    </citation>
    <scope>NUCLEOTIDE SEQUENCE</scope>
</reference>
<dbReference type="Proteomes" id="UP000682733">
    <property type="component" value="Unassembled WGS sequence"/>
</dbReference>
<dbReference type="AlphaFoldDB" id="A0A8S2G8D7"/>
<evidence type="ECO:0000313" key="3">
    <source>
        <dbReference type="Proteomes" id="UP000677228"/>
    </source>
</evidence>
<sequence>MEYASAKALNMNVHFIPKSSTDSALSFLRSPFGQRLKNKDKFRIVTDMNREYEQPSHNAGARLIKALRRTGFRNECMIFTSDKREADQIIKSELNSRDQQFVTVTTEASDLQTFVDFDQEPRYTHHPEMGNSEKFEDPMHHSKLTALMKLRYHSELRTLMELSEFPRKNGKLA</sequence>
<protein>
    <submittedName>
        <fullName evidence="1">Uncharacterized protein</fullName>
    </submittedName>
</protein>
<proteinExistence type="predicted"/>
<dbReference type="Proteomes" id="UP000677228">
    <property type="component" value="Unassembled WGS sequence"/>
</dbReference>
<accession>A0A8S2G8D7</accession>
<dbReference type="EMBL" id="CAJNOK010059847">
    <property type="protein sequence ID" value="CAF1633707.1"/>
    <property type="molecule type" value="Genomic_DNA"/>
</dbReference>
<comment type="caution">
    <text evidence="1">The sequence shown here is derived from an EMBL/GenBank/DDBJ whole genome shotgun (WGS) entry which is preliminary data.</text>
</comment>
<name>A0A8S2G8D7_9BILA</name>
<evidence type="ECO:0000313" key="1">
    <source>
        <dbReference type="EMBL" id="CAF1633707.1"/>
    </source>
</evidence>
<organism evidence="1 3">
    <name type="scientific">Didymodactylos carnosus</name>
    <dbReference type="NCBI Taxonomy" id="1234261"/>
    <lineage>
        <taxon>Eukaryota</taxon>
        <taxon>Metazoa</taxon>
        <taxon>Spiralia</taxon>
        <taxon>Gnathifera</taxon>
        <taxon>Rotifera</taxon>
        <taxon>Eurotatoria</taxon>
        <taxon>Bdelloidea</taxon>
        <taxon>Philodinida</taxon>
        <taxon>Philodinidae</taxon>
        <taxon>Didymodactylos</taxon>
    </lineage>
</organism>
<gene>
    <name evidence="1" type="ORF">OVA965_LOCUS43885</name>
    <name evidence="2" type="ORF">TMI583_LOCUS46339</name>
</gene>
<evidence type="ECO:0000313" key="2">
    <source>
        <dbReference type="EMBL" id="CAF4462846.1"/>
    </source>
</evidence>